<keyword evidence="4 10" id="KW-0808">Transferase</keyword>
<feature type="transmembrane region" description="Helical" evidence="8">
    <location>
        <begin position="364"/>
        <end position="382"/>
    </location>
</feature>
<evidence type="ECO:0000256" key="3">
    <source>
        <dbReference type="ARBA" id="ARBA00022676"/>
    </source>
</evidence>
<feature type="transmembrane region" description="Helical" evidence="8">
    <location>
        <begin position="340"/>
        <end position="358"/>
    </location>
</feature>
<feature type="transmembrane region" description="Helical" evidence="8">
    <location>
        <begin position="109"/>
        <end position="127"/>
    </location>
</feature>
<reference evidence="11" key="1">
    <citation type="journal article" date="2019" name="Int. J. Syst. Evol. Microbiol.">
        <title>The Global Catalogue of Microorganisms (GCM) 10K type strain sequencing project: providing services to taxonomists for standard genome sequencing and annotation.</title>
        <authorList>
            <consortium name="The Broad Institute Genomics Platform"/>
            <consortium name="The Broad Institute Genome Sequencing Center for Infectious Disease"/>
            <person name="Wu L."/>
            <person name="Ma J."/>
        </authorList>
    </citation>
    <scope>NUCLEOTIDE SEQUENCE [LARGE SCALE GENOMIC DNA]</scope>
    <source>
        <strain evidence="11">KCTC 52925</strain>
    </source>
</reference>
<comment type="caution">
    <text evidence="10">The sequence shown here is derived from an EMBL/GenBank/DDBJ whole genome shotgun (WGS) entry which is preliminary data.</text>
</comment>
<dbReference type="RefSeq" id="WP_251740820.1">
    <property type="nucleotide sequence ID" value="NZ_JBHUOJ010000027.1"/>
</dbReference>
<feature type="transmembrane region" description="Helical" evidence="8">
    <location>
        <begin position="203"/>
        <end position="223"/>
    </location>
</feature>
<feature type="transmembrane region" description="Helical" evidence="8">
    <location>
        <begin position="310"/>
        <end position="328"/>
    </location>
</feature>
<proteinExistence type="predicted"/>
<dbReference type="GO" id="GO:0016757">
    <property type="term" value="F:glycosyltransferase activity"/>
    <property type="evidence" value="ECO:0007669"/>
    <property type="project" value="UniProtKB-KW"/>
</dbReference>
<evidence type="ECO:0000256" key="5">
    <source>
        <dbReference type="ARBA" id="ARBA00022692"/>
    </source>
</evidence>
<evidence type="ECO:0000256" key="2">
    <source>
        <dbReference type="ARBA" id="ARBA00022475"/>
    </source>
</evidence>
<evidence type="ECO:0000256" key="1">
    <source>
        <dbReference type="ARBA" id="ARBA00004651"/>
    </source>
</evidence>
<feature type="domain" description="Glycosyltransferase RgtA/B/C/D-like" evidence="9">
    <location>
        <begin position="58"/>
        <end position="216"/>
    </location>
</feature>
<evidence type="ECO:0000256" key="7">
    <source>
        <dbReference type="ARBA" id="ARBA00023136"/>
    </source>
</evidence>
<evidence type="ECO:0000259" key="9">
    <source>
        <dbReference type="Pfam" id="PF13231"/>
    </source>
</evidence>
<dbReference type="Proteomes" id="UP001597438">
    <property type="component" value="Unassembled WGS sequence"/>
</dbReference>
<name>A0ABW5X694_9FLAO</name>
<evidence type="ECO:0000313" key="10">
    <source>
        <dbReference type="EMBL" id="MFD2834042.1"/>
    </source>
</evidence>
<evidence type="ECO:0000313" key="11">
    <source>
        <dbReference type="Proteomes" id="UP001597438"/>
    </source>
</evidence>
<keyword evidence="11" id="KW-1185">Reference proteome</keyword>
<protein>
    <submittedName>
        <fullName evidence="10">ArnT family glycosyltransferase</fullName>
        <ecNumber evidence="10">2.4.-.-</ecNumber>
    </submittedName>
</protein>
<evidence type="ECO:0000256" key="6">
    <source>
        <dbReference type="ARBA" id="ARBA00022989"/>
    </source>
</evidence>
<dbReference type="EC" id="2.4.-.-" evidence="10"/>
<dbReference type="InterPro" id="IPR050297">
    <property type="entry name" value="LipidA_mod_glycosyltrf_83"/>
</dbReference>
<feature type="transmembrane region" description="Helical" evidence="8">
    <location>
        <begin position="394"/>
        <end position="413"/>
    </location>
</feature>
<dbReference type="PANTHER" id="PTHR33908">
    <property type="entry name" value="MANNOSYLTRANSFERASE YKCB-RELATED"/>
    <property type="match status" value="1"/>
</dbReference>
<keyword evidence="5 8" id="KW-0812">Transmembrane</keyword>
<accession>A0ABW5X694</accession>
<feature type="transmembrane region" description="Helical" evidence="8">
    <location>
        <begin position="158"/>
        <end position="191"/>
    </location>
</feature>
<feature type="transmembrane region" description="Helical" evidence="8">
    <location>
        <begin position="287"/>
        <end position="304"/>
    </location>
</feature>
<keyword evidence="7 8" id="KW-0472">Membrane</keyword>
<keyword evidence="3 10" id="KW-0328">Glycosyltransferase</keyword>
<keyword evidence="6 8" id="KW-1133">Transmembrane helix</keyword>
<gene>
    <name evidence="10" type="ORF">ACFSYS_12160</name>
</gene>
<organism evidence="10 11">
    <name type="scientific">Christiangramia antarctica</name>
    <dbReference type="NCBI Taxonomy" id="2058158"/>
    <lineage>
        <taxon>Bacteria</taxon>
        <taxon>Pseudomonadati</taxon>
        <taxon>Bacteroidota</taxon>
        <taxon>Flavobacteriia</taxon>
        <taxon>Flavobacteriales</taxon>
        <taxon>Flavobacteriaceae</taxon>
        <taxon>Christiangramia</taxon>
    </lineage>
</organism>
<sequence>MSKRLIVTLLIIFCVLNIGLGSYGLSETSEARYAEISREMAENGDYLNPTKLGIKHFHKPPLTYYITALGYKMFGTNEFGARFFLGIALIIQLILIYKIGNRLFKNKEIAYASTLIYFSFPIVLISIRNLTTDAYLTTFFLLSIYSWLEYVAENKKIYLYAGCCFLGLGFLTKGPVVLLPFISFVIIYNILLKKGFRITLHHILGTFLFLIISSSWFVAVIHANPQLWDYFIDRQLIDRTVNAKSFHRDEPWWYYFLLAPAIGLPWVALICLKLIKKKKLIKQDVGLKLLVLTILINLLIFSFFSSKLVLYILPLYPFLALLGGYLFIKISKNWMRIFNGIIYALIGLLILGIMITGFLGIFAISYISMLTIIIILALAVFLITKFDASESIKLLFPGFLFSCTLLISFSIFASSNPSVINSVKEPVSFINTTKPSLQRLFIYDKLIPSAAFYTDAQIVTVAEQDYKTFRNLSFESDEDYKKSYYDLRIDGEFRRFSQALTIKNSAVLIKKTKVLNDSLQEILDWYNHEKDFNEWRIYY</sequence>
<dbReference type="EMBL" id="JBHUOJ010000027">
    <property type="protein sequence ID" value="MFD2834042.1"/>
    <property type="molecule type" value="Genomic_DNA"/>
</dbReference>
<dbReference type="InterPro" id="IPR038731">
    <property type="entry name" value="RgtA/B/C-like"/>
</dbReference>
<dbReference type="Pfam" id="PF13231">
    <property type="entry name" value="PMT_2"/>
    <property type="match status" value="1"/>
</dbReference>
<evidence type="ECO:0000256" key="4">
    <source>
        <dbReference type="ARBA" id="ARBA00022679"/>
    </source>
</evidence>
<keyword evidence="2" id="KW-1003">Cell membrane</keyword>
<dbReference type="PANTHER" id="PTHR33908:SF3">
    <property type="entry name" value="UNDECAPRENYL PHOSPHATE-ALPHA-4-AMINO-4-DEOXY-L-ARABINOSE ARABINOSYL TRANSFERASE"/>
    <property type="match status" value="1"/>
</dbReference>
<feature type="transmembrane region" description="Helical" evidence="8">
    <location>
        <begin position="79"/>
        <end position="97"/>
    </location>
</feature>
<comment type="subcellular location">
    <subcellularLocation>
        <location evidence="1">Cell membrane</location>
        <topology evidence="1">Multi-pass membrane protein</topology>
    </subcellularLocation>
</comment>
<feature type="transmembrane region" description="Helical" evidence="8">
    <location>
        <begin position="252"/>
        <end position="275"/>
    </location>
</feature>
<evidence type="ECO:0000256" key="8">
    <source>
        <dbReference type="SAM" id="Phobius"/>
    </source>
</evidence>